<gene>
    <name evidence="4" type="ORF">RGQ15_02060</name>
</gene>
<dbReference type="InterPro" id="IPR050772">
    <property type="entry name" value="Hydratase-Decarb/MhpD_sf"/>
</dbReference>
<dbReference type="InterPro" id="IPR011234">
    <property type="entry name" value="Fumarylacetoacetase-like_C"/>
</dbReference>
<reference evidence="5" key="1">
    <citation type="submission" date="2023-07" db="EMBL/GenBank/DDBJ databases">
        <title>Paracoccus sp. MBLB3053 whole genome sequence.</title>
        <authorList>
            <person name="Hwang C.Y."/>
            <person name="Cho E.-S."/>
            <person name="Seo M.-J."/>
        </authorList>
    </citation>
    <scope>NUCLEOTIDE SEQUENCE [LARGE SCALE GENOMIC DNA]</scope>
    <source>
        <strain evidence="5">MBLB3053</strain>
    </source>
</reference>
<name>A0ABU2HMU4_9RHOB</name>
<dbReference type="PANTHER" id="PTHR30143:SF0">
    <property type="entry name" value="2-KETO-4-PENTENOATE HYDRATASE"/>
    <property type="match status" value="1"/>
</dbReference>
<feature type="domain" description="Fumarylacetoacetase-like C-terminal" evidence="3">
    <location>
        <begin position="102"/>
        <end position="249"/>
    </location>
</feature>
<comment type="caution">
    <text evidence="4">The sequence shown here is derived from an EMBL/GenBank/DDBJ whole genome shotgun (WGS) entry which is preliminary data.</text>
</comment>
<keyword evidence="5" id="KW-1185">Reference proteome</keyword>
<dbReference type="PANTHER" id="PTHR30143">
    <property type="entry name" value="ACID HYDRATASE"/>
    <property type="match status" value="1"/>
</dbReference>
<dbReference type="InterPro" id="IPR036663">
    <property type="entry name" value="Fumarylacetoacetase_C_sf"/>
</dbReference>
<evidence type="ECO:0000259" key="3">
    <source>
        <dbReference type="Pfam" id="PF01557"/>
    </source>
</evidence>
<dbReference type="Pfam" id="PF01557">
    <property type="entry name" value="FAA_hydrolase"/>
    <property type="match status" value="1"/>
</dbReference>
<evidence type="ECO:0000313" key="5">
    <source>
        <dbReference type="Proteomes" id="UP001269144"/>
    </source>
</evidence>
<organism evidence="4 5">
    <name type="scientific">Paracoccus aurantius</name>
    <dbReference type="NCBI Taxonomy" id="3073814"/>
    <lineage>
        <taxon>Bacteria</taxon>
        <taxon>Pseudomonadati</taxon>
        <taxon>Pseudomonadota</taxon>
        <taxon>Alphaproteobacteria</taxon>
        <taxon>Rhodobacterales</taxon>
        <taxon>Paracoccaceae</taxon>
        <taxon>Paracoccus</taxon>
    </lineage>
</organism>
<dbReference type="RefSeq" id="WP_311158553.1">
    <property type="nucleotide sequence ID" value="NZ_JAVQLW010000001.1"/>
</dbReference>
<feature type="signal peptide" evidence="2">
    <location>
        <begin position="1"/>
        <end position="19"/>
    </location>
</feature>
<dbReference type="Gene3D" id="3.90.850.10">
    <property type="entry name" value="Fumarylacetoacetase-like, C-terminal domain"/>
    <property type="match status" value="1"/>
</dbReference>
<dbReference type="Proteomes" id="UP001269144">
    <property type="component" value="Unassembled WGS sequence"/>
</dbReference>
<dbReference type="EMBL" id="JAVQLW010000001">
    <property type="protein sequence ID" value="MDS9466358.1"/>
    <property type="molecule type" value="Genomic_DNA"/>
</dbReference>
<evidence type="ECO:0000256" key="1">
    <source>
        <dbReference type="ARBA" id="ARBA00023239"/>
    </source>
</evidence>
<proteinExistence type="predicted"/>
<protein>
    <submittedName>
        <fullName evidence="4">Fumarylacetoacetate hydrolase family protein</fullName>
    </submittedName>
</protein>
<accession>A0ABU2HMU4</accession>
<evidence type="ECO:0000256" key="2">
    <source>
        <dbReference type="SAM" id="SignalP"/>
    </source>
</evidence>
<sequence length="279" mass="29356">MKALFLGAVLGCGMTVANAACPDSSLMQNAARGWIAGQRLPDPVVRNMDDANCAYTSFRAVLEAEMGPPVGVKAGFTSNNVRSRFGIDEPVSGLLFSPMLLPSGSRLSLQGSRAPYYEADLVVTVGDPAIMRATTREEAAAALKDIRPFIEIPDIAFSRGTQPTATLMAAYGGMPWRGILGEGVPISALADPVNDLAEMTVRLKLNGETIAVARGDELLGHPLDVVLWLVKQGRYDLKVGSIISLGAFAIFAPAVPGQKIEAEYNLAGKAAKASVTLAP</sequence>
<evidence type="ECO:0000313" key="4">
    <source>
        <dbReference type="EMBL" id="MDS9466358.1"/>
    </source>
</evidence>
<dbReference type="GO" id="GO:0016787">
    <property type="term" value="F:hydrolase activity"/>
    <property type="evidence" value="ECO:0007669"/>
    <property type="project" value="UniProtKB-KW"/>
</dbReference>
<keyword evidence="2" id="KW-0732">Signal</keyword>
<dbReference type="SUPFAM" id="SSF56529">
    <property type="entry name" value="FAH"/>
    <property type="match status" value="1"/>
</dbReference>
<keyword evidence="4" id="KW-0378">Hydrolase</keyword>
<feature type="chain" id="PRO_5047258272" evidence="2">
    <location>
        <begin position="20"/>
        <end position="279"/>
    </location>
</feature>
<keyword evidence="1" id="KW-0456">Lyase</keyword>